<feature type="transmembrane region" description="Helical" evidence="1">
    <location>
        <begin position="119"/>
        <end position="143"/>
    </location>
</feature>
<dbReference type="EMBL" id="FNJI01000084">
    <property type="protein sequence ID" value="SDP84355.1"/>
    <property type="molecule type" value="Genomic_DNA"/>
</dbReference>
<protein>
    <submittedName>
        <fullName evidence="3">Uncharacterized protein</fullName>
    </submittedName>
</protein>
<reference evidence="3 4" key="1">
    <citation type="submission" date="2016-10" db="EMBL/GenBank/DDBJ databases">
        <authorList>
            <person name="de Groot N.N."/>
        </authorList>
    </citation>
    <scope>NUCLEOTIDE SEQUENCE [LARGE SCALE GENOMIC DNA]</scope>
    <source>
        <strain evidence="3 4">DSM 12130</strain>
    </source>
</reference>
<evidence type="ECO:0000313" key="3">
    <source>
        <dbReference type="EMBL" id="SDP84587.1"/>
    </source>
</evidence>
<gene>
    <name evidence="2" type="ORF">SAMN05660330_04361</name>
    <name evidence="3" type="ORF">SAMN05660330_04373</name>
</gene>
<evidence type="ECO:0000313" key="4">
    <source>
        <dbReference type="Proteomes" id="UP000199073"/>
    </source>
</evidence>
<keyword evidence="1" id="KW-0472">Membrane</keyword>
<keyword evidence="4" id="KW-1185">Reference proteome</keyword>
<evidence type="ECO:0000313" key="2">
    <source>
        <dbReference type="EMBL" id="SDP84355.1"/>
    </source>
</evidence>
<organism evidence="3 4">
    <name type="scientific">Desulforhopalus singaporensis</name>
    <dbReference type="NCBI Taxonomy" id="91360"/>
    <lineage>
        <taxon>Bacteria</taxon>
        <taxon>Pseudomonadati</taxon>
        <taxon>Thermodesulfobacteriota</taxon>
        <taxon>Desulfobulbia</taxon>
        <taxon>Desulfobulbales</taxon>
        <taxon>Desulfocapsaceae</taxon>
        <taxon>Desulforhopalus</taxon>
    </lineage>
</organism>
<feature type="transmembrane region" description="Helical" evidence="1">
    <location>
        <begin position="149"/>
        <end position="171"/>
    </location>
</feature>
<keyword evidence="1" id="KW-1133">Transmembrane helix</keyword>
<feature type="transmembrane region" description="Helical" evidence="1">
    <location>
        <begin position="240"/>
        <end position="260"/>
    </location>
</feature>
<proteinExistence type="predicted"/>
<accession>A0A1H0W1H0</accession>
<dbReference type="AlphaFoldDB" id="A0A1H0W1H0"/>
<name>A0A1H0W1H0_9BACT</name>
<dbReference type="Proteomes" id="UP000199073">
    <property type="component" value="Unassembled WGS sequence"/>
</dbReference>
<sequence>MIEQYVFIVENLTLAIQNLTSVIKLIISGFFDHVTPVILFIPVSIILTHFFDDSDSHRGICEKIRARYCLLKINPLDLWNIDPENKNNDKTKPEKEIDREAQAVLLEDYLRFRLIKLHFGLVTSVVAIGLGLWNMAVIHFFYINCVKHNAVIAFFLALVMLLVFGVQAAYIEQQRGTKRRIDEIDDEKHKNKYFDKGGFSEQCELCIKANNIFLESIETTLSYKTSKKVMNILDKIIRSYLWSNFPIIIWFFLIVARNTFN</sequence>
<keyword evidence="1" id="KW-0812">Transmembrane</keyword>
<dbReference type="RefSeq" id="WP_092226319.1">
    <property type="nucleotide sequence ID" value="NZ_FNJI01000084.1"/>
</dbReference>
<dbReference type="EMBL" id="FNJI01000086">
    <property type="protein sequence ID" value="SDP84587.1"/>
    <property type="molecule type" value="Genomic_DNA"/>
</dbReference>
<evidence type="ECO:0000256" key="1">
    <source>
        <dbReference type="SAM" id="Phobius"/>
    </source>
</evidence>